<reference evidence="1" key="1">
    <citation type="submission" date="2020-06" db="EMBL/GenBank/DDBJ databases">
        <authorList>
            <person name="Li T."/>
            <person name="Hu X."/>
            <person name="Zhang T."/>
            <person name="Song X."/>
            <person name="Zhang H."/>
            <person name="Dai N."/>
            <person name="Sheng W."/>
            <person name="Hou X."/>
            <person name="Wei L."/>
        </authorList>
    </citation>
    <scope>NUCLEOTIDE SEQUENCE</scope>
    <source>
        <strain evidence="1">KEN1</strain>
        <tissue evidence="1">Leaf</tissue>
    </source>
</reference>
<dbReference type="InterPro" id="IPR036691">
    <property type="entry name" value="Endo/exonu/phosph_ase_sf"/>
</dbReference>
<reference evidence="1" key="2">
    <citation type="journal article" date="2024" name="Plant">
        <title>Genomic evolution and insights into agronomic trait innovations of Sesamum species.</title>
        <authorList>
            <person name="Miao H."/>
            <person name="Wang L."/>
            <person name="Qu L."/>
            <person name="Liu H."/>
            <person name="Sun Y."/>
            <person name="Le M."/>
            <person name="Wang Q."/>
            <person name="Wei S."/>
            <person name="Zheng Y."/>
            <person name="Lin W."/>
            <person name="Duan Y."/>
            <person name="Cao H."/>
            <person name="Xiong S."/>
            <person name="Wang X."/>
            <person name="Wei L."/>
            <person name="Li C."/>
            <person name="Ma Q."/>
            <person name="Ju M."/>
            <person name="Zhao R."/>
            <person name="Li G."/>
            <person name="Mu C."/>
            <person name="Tian Q."/>
            <person name="Mei H."/>
            <person name="Zhang T."/>
            <person name="Gao T."/>
            <person name="Zhang H."/>
        </authorList>
    </citation>
    <scope>NUCLEOTIDE SEQUENCE</scope>
    <source>
        <strain evidence="1">KEN1</strain>
    </source>
</reference>
<proteinExistence type="predicted"/>
<comment type="caution">
    <text evidence="1">The sequence shown here is derived from an EMBL/GenBank/DDBJ whole genome shotgun (WGS) entry which is preliminary data.</text>
</comment>
<sequence length="106" mass="11775">MSSLVSIAYGLNDVNTRRELWTHLVSIMEDVGDDPWIVLGDFNDVLDNSEVCGYSGDINVAMGDFRAFLVDSGLAPLPSQGAYFTWHNSHLAYVQRLELQTIPLLS</sequence>
<protein>
    <recommendedName>
        <fullName evidence="2">Endonuclease/exonuclease/phosphatase</fullName>
    </recommendedName>
</protein>
<dbReference type="Gene3D" id="3.60.10.10">
    <property type="entry name" value="Endonuclease/exonuclease/phosphatase"/>
    <property type="match status" value="1"/>
</dbReference>
<dbReference type="EMBL" id="JACGWN010000003">
    <property type="protein sequence ID" value="KAL0455257.1"/>
    <property type="molecule type" value="Genomic_DNA"/>
</dbReference>
<name>A0AAW2XMG5_9LAMI</name>
<gene>
    <name evidence="1" type="ORF">Slati_0864900</name>
</gene>
<organism evidence="1">
    <name type="scientific">Sesamum latifolium</name>
    <dbReference type="NCBI Taxonomy" id="2727402"/>
    <lineage>
        <taxon>Eukaryota</taxon>
        <taxon>Viridiplantae</taxon>
        <taxon>Streptophyta</taxon>
        <taxon>Embryophyta</taxon>
        <taxon>Tracheophyta</taxon>
        <taxon>Spermatophyta</taxon>
        <taxon>Magnoliopsida</taxon>
        <taxon>eudicotyledons</taxon>
        <taxon>Gunneridae</taxon>
        <taxon>Pentapetalae</taxon>
        <taxon>asterids</taxon>
        <taxon>lamiids</taxon>
        <taxon>Lamiales</taxon>
        <taxon>Pedaliaceae</taxon>
        <taxon>Sesamum</taxon>
    </lineage>
</organism>
<accession>A0AAW2XMG5</accession>
<dbReference type="AlphaFoldDB" id="A0AAW2XMG5"/>
<evidence type="ECO:0008006" key="2">
    <source>
        <dbReference type="Google" id="ProtNLM"/>
    </source>
</evidence>
<dbReference type="SUPFAM" id="SSF56219">
    <property type="entry name" value="DNase I-like"/>
    <property type="match status" value="1"/>
</dbReference>
<evidence type="ECO:0000313" key="1">
    <source>
        <dbReference type="EMBL" id="KAL0455257.1"/>
    </source>
</evidence>